<reference evidence="2" key="1">
    <citation type="journal article" date="2014" name="Int. J. Syst. Evol. Microbiol.">
        <title>Complete genome sequence of Corynebacterium casei LMG S-19264T (=DSM 44701T), isolated from a smear-ripened cheese.</title>
        <authorList>
            <consortium name="US DOE Joint Genome Institute (JGI-PGF)"/>
            <person name="Walter F."/>
            <person name="Albersmeier A."/>
            <person name="Kalinowski J."/>
            <person name="Ruckert C."/>
        </authorList>
    </citation>
    <scope>NUCLEOTIDE SEQUENCE</scope>
    <source>
        <strain evidence="2">CGMCC 1.15085</strain>
    </source>
</reference>
<evidence type="ECO:0000313" key="3">
    <source>
        <dbReference type="Proteomes" id="UP000636793"/>
    </source>
</evidence>
<gene>
    <name evidence="2" type="ORF">GCM10011492_40010</name>
</gene>
<evidence type="ECO:0000313" key="2">
    <source>
        <dbReference type="EMBL" id="GGB44910.1"/>
    </source>
</evidence>
<protein>
    <submittedName>
        <fullName evidence="2">Uncharacterized protein</fullName>
    </submittedName>
</protein>
<accession>A0A916THB1</accession>
<feature type="compositionally biased region" description="Polar residues" evidence="1">
    <location>
        <begin position="78"/>
        <end position="87"/>
    </location>
</feature>
<proteinExistence type="predicted"/>
<dbReference type="AlphaFoldDB" id="A0A916THB1"/>
<keyword evidence="3" id="KW-1185">Reference proteome</keyword>
<evidence type="ECO:0000256" key="1">
    <source>
        <dbReference type="SAM" id="MobiDB-lite"/>
    </source>
</evidence>
<reference evidence="2" key="2">
    <citation type="submission" date="2020-09" db="EMBL/GenBank/DDBJ databases">
        <authorList>
            <person name="Sun Q."/>
            <person name="Zhou Y."/>
        </authorList>
    </citation>
    <scope>NUCLEOTIDE SEQUENCE</scope>
    <source>
        <strain evidence="2">CGMCC 1.15085</strain>
    </source>
</reference>
<organism evidence="2 3">
    <name type="scientific">Flexivirga endophytica</name>
    <dbReference type="NCBI Taxonomy" id="1849103"/>
    <lineage>
        <taxon>Bacteria</taxon>
        <taxon>Bacillati</taxon>
        <taxon>Actinomycetota</taxon>
        <taxon>Actinomycetes</taxon>
        <taxon>Micrococcales</taxon>
        <taxon>Dermacoccaceae</taxon>
        <taxon>Flexivirga</taxon>
    </lineage>
</organism>
<feature type="region of interest" description="Disordered" evidence="1">
    <location>
        <begin position="54"/>
        <end position="87"/>
    </location>
</feature>
<name>A0A916THB1_9MICO</name>
<sequence length="113" mass="11816">MGPLMPYASPLAVSAATYWAKNASSWDSIGMRIVSFDIVCTLLVATPRLVCPGGRRVVSGTPQTSERSPVKDRPAAPNPSTSFVPATSSDVPVADLLWLVPARADISECTAAA</sequence>
<dbReference type="Proteomes" id="UP000636793">
    <property type="component" value="Unassembled WGS sequence"/>
</dbReference>
<comment type="caution">
    <text evidence="2">The sequence shown here is derived from an EMBL/GenBank/DDBJ whole genome shotgun (WGS) entry which is preliminary data.</text>
</comment>
<dbReference type="EMBL" id="BMHI01000007">
    <property type="protein sequence ID" value="GGB44910.1"/>
    <property type="molecule type" value="Genomic_DNA"/>
</dbReference>